<evidence type="ECO:0000256" key="1">
    <source>
        <dbReference type="SAM" id="MobiDB-lite"/>
    </source>
</evidence>
<reference evidence="2 3" key="1">
    <citation type="journal article" date="2019" name="Int. J. Syst. Evol. Microbiol.">
        <title>The Global Catalogue of Microorganisms (GCM) 10K type strain sequencing project: providing services to taxonomists for standard genome sequencing and annotation.</title>
        <authorList>
            <consortium name="The Broad Institute Genomics Platform"/>
            <consortium name="The Broad Institute Genome Sequencing Center for Infectious Disease"/>
            <person name="Wu L."/>
            <person name="Ma J."/>
        </authorList>
    </citation>
    <scope>NUCLEOTIDE SEQUENCE [LARGE SCALE GENOMIC DNA]</scope>
    <source>
        <strain evidence="2 3">JCM 3053</strain>
    </source>
</reference>
<feature type="region of interest" description="Disordered" evidence="1">
    <location>
        <begin position="59"/>
        <end position="118"/>
    </location>
</feature>
<protein>
    <recommendedName>
        <fullName evidence="4">Transposase</fullName>
    </recommendedName>
</protein>
<sequence length="118" mass="12400">MSKLGGAPDTSLACPGFASHRVQKQASGSEFLVGWPFAGQRITLRLDGKVLQVLIEQRVRPASHHAKPPAALGLRTPARYSSGRPVTAGAPAAPDGPPGRHSVRSTAGYPRGGQTVRW</sequence>
<evidence type="ECO:0000313" key="3">
    <source>
        <dbReference type="Proteomes" id="UP001501474"/>
    </source>
</evidence>
<accession>A0ABN3D5M9</accession>
<proteinExistence type="predicted"/>
<gene>
    <name evidence="2" type="ORF">GCM10010104_08200</name>
</gene>
<comment type="caution">
    <text evidence="2">The sequence shown here is derived from an EMBL/GenBank/DDBJ whole genome shotgun (WGS) entry which is preliminary data.</text>
</comment>
<dbReference type="EMBL" id="BAAART010000018">
    <property type="protein sequence ID" value="GAA2220733.1"/>
    <property type="molecule type" value="Genomic_DNA"/>
</dbReference>
<evidence type="ECO:0000313" key="2">
    <source>
        <dbReference type="EMBL" id="GAA2220733.1"/>
    </source>
</evidence>
<evidence type="ECO:0008006" key="4">
    <source>
        <dbReference type="Google" id="ProtNLM"/>
    </source>
</evidence>
<organism evidence="2 3">
    <name type="scientific">Streptomyces indiaensis</name>
    <dbReference type="NCBI Taxonomy" id="284033"/>
    <lineage>
        <taxon>Bacteria</taxon>
        <taxon>Bacillati</taxon>
        <taxon>Actinomycetota</taxon>
        <taxon>Actinomycetes</taxon>
        <taxon>Kitasatosporales</taxon>
        <taxon>Streptomycetaceae</taxon>
        <taxon>Streptomyces</taxon>
    </lineage>
</organism>
<name>A0ABN3D5M9_9ACTN</name>
<dbReference type="Proteomes" id="UP001501474">
    <property type="component" value="Unassembled WGS sequence"/>
</dbReference>
<keyword evidence="3" id="KW-1185">Reference proteome</keyword>